<dbReference type="FunFam" id="2.10.25.10:FF:000040">
    <property type="entry name" value="Stabilin 2"/>
    <property type="match status" value="4"/>
</dbReference>
<feature type="disulfide bond" evidence="10">
    <location>
        <begin position="595"/>
        <end position="605"/>
    </location>
</feature>
<keyword evidence="4" id="KW-1133">Transmembrane helix</keyword>
<dbReference type="GO" id="GO:0005540">
    <property type="term" value="F:hyaluronic acid binding"/>
    <property type="evidence" value="ECO:0007669"/>
    <property type="project" value="InterPro"/>
</dbReference>
<dbReference type="InterPro" id="IPR002049">
    <property type="entry name" value="LE_dom"/>
</dbReference>
<dbReference type="AlphaFoldDB" id="H3C877"/>
<dbReference type="SUPFAM" id="SSF56436">
    <property type="entry name" value="C-type lectin-like"/>
    <property type="match status" value="1"/>
</dbReference>
<keyword evidence="5" id="KW-0472">Membrane</keyword>
<evidence type="ECO:0000256" key="7">
    <source>
        <dbReference type="ARBA" id="ARBA00023170"/>
    </source>
</evidence>
<dbReference type="HOGENOM" id="CLU_016883_0_0_1"/>
<keyword evidence="2 10" id="KW-0245">EGF-like domain</keyword>
<dbReference type="OMA" id="HVNATCK"/>
<keyword evidence="7" id="KW-0675">Receptor</keyword>
<evidence type="ECO:0000259" key="13">
    <source>
        <dbReference type="PROSITE" id="PS50213"/>
    </source>
</evidence>
<feature type="domain" description="EGF-like" evidence="12">
    <location>
        <begin position="502"/>
        <end position="542"/>
    </location>
</feature>
<accession>H3C877</accession>
<evidence type="ECO:0000256" key="11">
    <source>
        <dbReference type="PROSITE-ProRule" id="PRU00323"/>
    </source>
</evidence>
<dbReference type="GO" id="GO:0016020">
    <property type="term" value="C:membrane"/>
    <property type="evidence" value="ECO:0007669"/>
    <property type="project" value="UniProtKB-SubCell"/>
</dbReference>
<feature type="disulfide bond" evidence="10">
    <location>
        <begin position="532"/>
        <end position="541"/>
    </location>
</feature>
<evidence type="ECO:0000259" key="14">
    <source>
        <dbReference type="PROSITE" id="PS50963"/>
    </source>
</evidence>
<feature type="disulfide bond" evidence="11">
    <location>
        <begin position="784"/>
        <end position="805"/>
    </location>
</feature>
<evidence type="ECO:0000256" key="3">
    <source>
        <dbReference type="ARBA" id="ARBA00022692"/>
    </source>
</evidence>
<evidence type="ECO:0000256" key="9">
    <source>
        <dbReference type="ARBA" id="ARBA00023292"/>
    </source>
</evidence>
<keyword evidence="16" id="KW-1185">Reference proteome</keyword>
<reference evidence="16" key="1">
    <citation type="journal article" date="2004" name="Nature">
        <title>Genome duplication in the teleost fish Tetraodon nigroviridis reveals the early vertebrate proto-karyotype.</title>
        <authorList>
            <person name="Jaillon O."/>
            <person name="Aury J.-M."/>
            <person name="Brunet F."/>
            <person name="Petit J.-L."/>
            <person name="Stange-Thomann N."/>
            <person name="Mauceli E."/>
            <person name="Bouneau L."/>
            <person name="Fischer C."/>
            <person name="Ozouf-Costaz C."/>
            <person name="Bernot A."/>
            <person name="Nicaud S."/>
            <person name="Jaffe D."/>
            <person name="Fisher S."/>
            <person name="Lutfalla G."/>
            <person name="Dossat C."/>
            <person name="Segurens B."/>
            <person name="Dasilva C."/>
            <person name="Salanoubat M."/>
            <person name="Levy M."/>
            <person name="Boudet N."/>
            <person name="Castellano S."/>
            <person name="Anthouard V."/>
            <person name="Jubin C."/>
            <person name="Castelli V."/>
            <person name="Katinka M."/>
            <person name="Vacherie B."/>
            <person name="Biemont C."/>
            <person name="Skalli Z."/>
            <person name="Cattolico L."/>
            <person name="Poulain J."/>
            <person name="De Berardinis V."/>
            <person name="Cruaud C."/>
            <person name="Duprat S."/>
            <person name="Brottier P."/>
            <person name="Coutanceau J.-P."/>
            <person name="Gouzy J."/>
            <person name="Parra G."/>
            <person name="Lardier G."/>
            <person name="Chapple C."/>
            <person name="McKernan K.J."/>
            <person name="McEwan P."/>
            <person name="Bosak S."/>
            <person name="Kellis M."/>
            <person name="Volff J.-N."/>
            <person name="Guigo R."/>
            <person name="Zody M.C."/>
            <person name="Mesirov J."/>
            <person name="Lindblad-Toh K."/>
            <person name="Birren B."/>
            <person name="Nusbaum C."/>
            <person name="Kahn D."/>
            <person name="Robinson-Rechavi M."/>
            <person name="Laudet V."/>
            <person name="Schachter V."/>
            <person name="Quetier F."/>
            <person name="Saurin W."/>
            <person name="Scarpelli C."/>
            <person name="Wincker P."/>
            <person name="Lander E.S."/>
            <person name="Weissenbach J."/>
            <person name="Roest Crollius H."/>
        </authorList>
    </citation>
    <scope>NUCLEOTIDE SEQUENCE [LARGE SCALE GENOMIC DNA]</scope>
</reference>
<evidence type="ECO:0000256" key="1">
    <source>
        <dbReference type="ARBA" id="ARBA00004479"/>
    </source>
</evidence>
<evidence type="ECO:0000256" key="6">
    <source>
        <dbReference type="ARBA" id="ARBA00023157"/>
    </source>
</evidence>
<dbReference type="SMART" id="SM00181">
    <property type="entry name" value="EGF"/>
    <property type="match status" value="7"/>
</dbReference>
<dbReference type="Ensembl" id="ENSTNIT00000004589.1">
    <property type="protein sequence ID" value="ENSTNIP00000004449.1"/>
    <property type="gene ID" value="ENSTNIG00000002033.1"/>
</dbReference>
<dbReference type="PROSITE" id="PS50213">
    <property type="entry name" value="FAS1"/>
    <property type="match status" value="2"/>
</dbReference>
<dbReference type="SUPFAM" id="SSF82153">
    <property type="entry name" value="FAS1 domain"/>
    <property type="match status" value="2"/>
</dbReference>
<dbReference type="CDD" id="cd03515">
    <property type="entry name" value="Link_domain_TSG_6_like"/>
    <property type="match status" value="1"/>
</dbReference>
<dbReference type="PROSITE" id="PS01186">
    <property type="entry name" value="EGF_2"/>
    <property type="match status" value="4"/>
</dbReference>
<dbReference type="PANTHER" id="PTHR24038:SF0">
    <property type="entry name" value="STABILIN-2"/>
    <property type="match status" value="1"/>
</dbReference>
<evidence type="ECO:0000256" key="5">
    <source>
        <dbReference type="ARBA" id="ARBA00023136"/>
    </source>
</evidence>
<dbReference type="Gene3D" id="2.10.25.10">
    <property type="entry name" value="Laminin"/>
    <property type="match status" value="5"/>
</dbReference>
<evidence type="ECO:0000313" key="16">
    <source>
        <dbReference type="Proteomes" id="UP000007303"/>
    </source>
</evidence>
<dbReference type="SUPFAM" id="SSF57196">
    <property type="entry name" value="EGF/Laminin"/>
    <property type="match status" value="3"/>
</dbReference>
<keyword evidence="8" id="KW-0325">Glycoprotein</keyword>
<protein>
    <recommendedName>
        <fullName evidence="17">Stabilin 2</fullName>
    </recommendedName>
</protein>
<feature type="domain" description="EGF-like" evidence="12">
    <location>
        <begin position="591"/>
        <end position="625"/>
    </location>
</feature>
<dbReference type="CDD" id="cd00055">
    <property type="entry name" value="EGF_Lam"/>
    <property type="match status" value="1"/>
</dbReference>
<feature type="disulfide bond" evidence="10">
    <location>
        <begin position="576"/>
        <end position="585"/>
    </location>
</feature>
<feature type="disulfide bond" evidence="11">
    <location>
        <begin position="760"/>
        <end position="829"/>
    </location>
</feature>
<dbReference type="PROSITE" id="PS00022">
    <property type="entry name" value="EGF_1"/>
    <property type="match status" value="2"/>
</dbReference>
<reference evidence="15" key="2">
    <citation type="submission" date="2025-08" db="UniProtKB">
        <authorList>
            <consortium name="Ensembl"/>
        </authorList>
    </citation>
    <scope>IDENTIFICATION</scope>
</reference>
<dbReference type="Proteomes" id="UP000007303">
    <property type="component" value="Unassembled WGS sequence"/>
</dbReference>
<evidence type="ECO:0000256" key="4">
    <source>
        <dbReference type="ARBA" id="ARBA00022989"/>
    </source>
</evidence>
<dbReference type="PANTHER" id="PTHR24038">
    <property type="entry name" value="STABILIN"/>
    <property type="match status" value="1"/>
</dbReference>
<feature type="domain" description="EGF-like" evidence="12">
    <location>
        <begin position="549"/>
        <end position="586"/>
    </location>
</feature>
<dbReference type="Gene3D" id="2.30.180.10">
    <property type="entry name" value="FAS1 domain"/>
    <property type="match status" value="2"/>
</dbReference>
<evidence type="ECO:0000259" key="12">
    <source>
        <dbReference type="PROSITE" id="PS50026"/>
    </source>
</evidence>
<evidence type="ECO:0000256" key="8">
    <source>
        <dbReference type="ARBA" id="ARBA00023180"/>
    </source>
</evidence>
<dbReference type="SMART" id="SM00445">
    <property type="entry name" value="LINK"/>
    <property type="match status" value="1"/>
</dbReference>
<dbReference type="InterPro" id="IPR024731">
    <property type="entry name" value="NELL2-like_EGF"/>
</dbReference>
<dbReference type="Pfam" id="PF12947">
    <property type="entry name" value="EGF_3"/>
    <property type="match status" value="4"/>
</dbReference>
<keyword evidence="9" id="KW-0424">Laminin EGF-like domain</keyword>
<reference evidence="15" key="3">
    <citation type="submission" date="2025-09" db="UniProtKB">
        <authorList>
            <consortium name="Ensembl"/>
        </authorList>
    </citation>
    <scope>IDENTIFICATION</scope>
</reference>
<sequence length="853" mass="90531">SGFRCLCAAGFIGNGTSCQVARDACALNNGGCSVNAVCKRTLPGRRDCVCHSGFSGDGLVCVEINACLEGSQGCHENADCLHVGPNKTSCTCHDGYAGDGHHCQMINLCLKKNGGCGDNARCNMSAPGVRTCTCSANYVGDGFSCRGTVAKELLKKKLRDFYLGLMMMEIPLKGRGPFTVFAPSSDAFEQIKKGKVFQKLPLSGEHFATILRSHIVMCHTLLPVDLSRPRNLTSLSGLVLTTSSSQGHIFINQANVTYSDEVSVNGILHVVDQVLVPPDINRTSGACQLNLSDVAERHGYKTFYKLLEDSGVLDLLKEEVHQPLTLLLPSDQALDSLLPEQKNFLFHRENRPQLLEYLKFHVLPAQKVYAEDLVHLASPRTLQGSPLSFRCGGTDAVGEIFVNDGACRIVQRHLGFPGGMAFGIDCLLTPPSLGGRCDVQTTFDFSMACAMCSSSATRCPQGSRGAEVRPPVRLHRPQLRCRSICAVSVWQSRCCHGYYGRDCLACPGGAGSPCSNHGNCDDGHLGNGTCACDPGFGGVACELCSDGFYGAACEACDCAEHGSCDSGRGGTGACFCDAGWGGRRCESQGDQLPGCSPACSPNAVCQDNNTCVCRPFYQGDGLTCTGVQSVQVMNGGCAAHGQVLPGGCSCAKGYGGDGYVCTPLDPCASGDNGGCHQHATCTMTAPGKRKCSCKQNFIGDGLVCEPRQLPVSRCLQDNGGCHLDAQCSDLHSEDAQLGVFHLRSDRGQYQLNYTAAQQLCAAQGASLATYSQLSYAQQGGMNMCAAGWLDQARVAYPTTYSNPLCGFGHVGIVDYGPRRNLSETWDAFCYRMKANPELLPGVGGGPALREAPE</sequence>
<dbReference type="FunFam" id="2.30.180.10:FF:000005">
    <property type="entry name" value="Stabilin 2"/>
    <property type="match status" value="1"/>
</dbReference>
<dbReference type="InParanoid" id="H3C877"/>
<organism evidence="15 16">
    <name type="scientific">Tetraodon nigroviridis</name>
    <name type="common">Spotted green pufferfish</name>
    <name type="synonym">Chelonodon nigroviridis</name>
    <dbReference type="NCBI Taxonomy" id="99883"/>
    <lineage>
        <taxon>Eukaryota</taxon>
        <taxon>Metazoa</taxon>
        <taxon>Chordata</taxon>
        <taxon>Craniata</taxon>
        <taxon>Vertebrata</taxon>
        <taxon>Euteleostomi</taxon>
        <taxon>Actinopterygii</taxon>
        <taxon>Neopterygii</taxon>
        <taxon>Teleostei</taxon>
        <taxon>Neoteleostei</taxon>
        <taxon>Acanthomorphata</taxon>
        <taxon>Eupercaria</taxon>
        <taxon>Tetraodontiformes</taxon>
        <taxon>Tetradontoidea</taxon>
        <taxon>Tetraodontidae</taxon>
        <taxon>Tetraodon</taxon>
    </lineage>
</organism>
<dbReference type="SMART" id="SM00554">
    <property type="entry name" value="FAS1"/>
    <property type="match status" value="2"/>
</dbReference>
<dbReference type="InterPro" id="IPR016186">
    <property type="entry name" value="C-type_lectin-like/link_sf"/>
</dbReference>
<evidence type="ECO:0000256" key="10">
    <source>
        <dbReference type="PROSITE-ProRule" id="PRU00076"/>
    </source>
</evidence>
<comment type="caution">
    <text evidence="10">Lacks conserved residue(s) required for the propagation of feature annotation.</text>
</comment>
<evidence type="ECO:0008006" key="17">
    <source>
        <dbReference type="Google" id="ProtNLM"/>
    </source>
</evidence>
<dbReference type="InterPro" id="IPR016187">
    <property type="entry name" value="CTDL_fold"/>
</dbReference>
<feature type="domain" description="Link" evidence="14">
    <location>
        <begin position="738"/>
        <end position="831"/>
    </location>
</feature>
<dbReference type="PROSITE" id="PS01241">
    <property type="entry name" value="LINK_1"/>
    <property type="match status" value="1"/>
</dbReference>
<dbReference type="InterPro" id="IPR000538">
    <property type="entry name" value="Link_dom"/>
</dbReference>
<dbReference type="Pfam" id="PF00193">
    <property type="entry name" value="Xlink"/>
    <property type="match status" value="1"/>
</dbReference>
<dbReference type="PRINTS" id="PR01265">
    <property type="entry name" value="LINKMODULE"/>
</dbReference>
<feature type="domain" description="EGF-like" evidence="12">
    <location>
        <begin position="21"/>
        <end position="62"/>
    </location>
</feature>
<feature type="domain" description="EGF-like" evidence="12">
    <location>
        <begin position="663"/>
        <end position="705"/>
    </location>
</feature>
<comment type="subcellular location">
    <subcellularLocation>
        <location evidence="1">Membrane</location>
        <topology evidence="1">Single-pass type I membrane protein</topology>
    </subcellularLocation>
</comment>
<keyword evidence="6 10" id="KW-1015">Disulfide bond</keyword>
<dbReference type="Pfam" id="PF02469">
    <property type="entry name" value="Fasciclin"/>
    <property type="match status" value="2"/>
</dbReference>
<dbReference type="PROSITE" id="PS50963">
    <property type="entry name" value="LINK_2"/>
    <property type="match status" value="1"/>
</dbReference>
<name>H3C877_TETNG</name>
<dbReference type="GeneTree" id="ENSGT00940000156566"/>
<feature type="domain" description="EGF-like" evidence="12">
    <location>
        <begin position="63"/>
        <end position="104"/>
    </location>
</feature>
<evidence type="ECO:0000313" key="15">
    <source>
        <dbReference type="Ensembl" id="ENSTNIP00000004449.1"/>
    </source>
</evidence>
<dbReference type="STRING" id="99883.ENSTNIP00000004449"/>
<feature type="domain" description="FAS1" evidence="13">
    <location>
        <begin position="146"/>
        <end position="275"/>
    </location>
</feature>
<feature type="domain" description="FAS1" evidence="13">
    <location>
        <begin position="287"/>
        <end position="428"/>
    </location>
</feature>
<dbReference type="InterPro" id="IPR000742">
    <property type="entry name" value="EGF"/>
</dbReference>
<dbReference type="InterPro" id="IPR000782">
    <property type="entry name" value="FAS1_domain"/>
</dbReference>
<proteinExistence type="predicted"/>
<dbReference type="FunFam" id="3.10.100.10:FF:000001">
    <property type="entry name" value="Hyaluronan proteoglycan link protein 1"/>
    <property type="match status" value="1"/>
</dbReference>
<dbReference type="PROSITE" id="PS50026">
    <property type="entry name" value="EGF_3"/>
    <property type="match status" value="6"/>
</dbReference>
<keyword evidence="3" id="KW-0812">Transmembrane</keyword>
<dbReference type="InterPro" id="IPR036378">
    <property type="entry name" value="FAS1_dom_sf"/>
</dbReference>
<dbReference type="GO" id="GO:0007155">
    <property type="term" value="P:cell adhesion"/>
    <property type="evidence" value="ECO:0007669"/>
    <property type="project" value="InterPro"/>
</dbReference>
<evidence type="ECO:0000256" key="2">
    <source>
        <dbReference type="ARBA" id="ARBA00022536"/>
    </source>
</evidence>
<dbReference type="Gene3D" id="3.10.100.10">
    <property type="entry name" value="Mannose-Binding Protein A, subunit A"/>
    <property type="match status" value="1"/>
</dbReference>